<dbReference type="AlphaFoldDB" id="A0A7I4YSK6"/>
<evidence type="ECO:0000313" key="3">
    <source>
        <dbReference type="WBParaSite" id="HCON_00135250-00001"/>
    </source>
</evidence>
<protein>
    <submittedName>
        <fullName evidence="3">Conserved secreted protein</fullName>
    </submittedName>
</protein>
<feature type="compositionally biased region" description="Basic and acidic residues" evidence="1">
    <location>
        <begin position="65"/>
        <end position="74"/>
    </location>
</feature>
<evidence type="ECO:0000313" key="2">
    <source>
        <dbReference type="Proteomes" id="UP000025227"/>
    </source>
</evidence>
<name>A0A7I4YSK6_HAECO</name>
<proteinExistence type="predicted"/>
<dbReference type="OMA" id="PINHGHA"/>
<organism evidence="2 3">
    <name type="scientific">Haemonchus contortus</name>
    <name type="common">Barber pole worm</name>
    <dbReference type="NCBI Taxonomy" id="6289"/>
    <lineage>
        <taxon>Eukaryota</taxon>
        <taxon>Metazoa</taxon>
        <taxon>Ecdysozoa</taxon>
        <taxon>Nematoda</taxon>
        <taxon>Chromadorea</taxon>
        <taxon>Rhabditida</taxon>
        <taxon>Rhabditina</taxon>
        <taxon>Rhabditomorpha</taxon>
        <taxon>Strongyloidea</taxon>
        <taxon>Trichostrongylidae</taxon>
        <taxon>Haemonchus</taxon>
    </lineage>
</organism>
<dbReference type="Proteomes" id="UP000025227">
    <property type="component" value="Unplaced"/>
</dbReference>
<accession>A0A7I4YSK6</accession>
<feature type="region of interest" description="Disordered" evidence="1">
    <location>
        <begin position="61"/>
        <end position="84"/>
    </location>
</feature>
<sequence>MSTTTSRSMIATDRRPTTALAVALTILIAVVKCENRVPTLNEISRFNDPVLSEVFSSSGIKGRKLRTESEDHPELSQMGPDGEIPTRMSRVYVGEVPNNHNQPLGPIPQMPNPMVQAVDTGVNVLANGANALYRGAASVGQAFGFNAQAYEGPLFSTASQLLGKK</sequence>
<reference evidence="3" key="1">
    <citation type="submission" date="2020-12" db="UniProtKB">
        <authorList>
            <consortium name="WormBaseParasite"/>
        </authorList>
    </citation>
    <scope>IDENTIFICATION</scope>
    <source>
        <strain evidence="3">MHco3</strain>
    </source>
</reference>
<dbReference type="OrthoDB" id="5858654at2759"/>
<dbReference type="WBParaSite" id="HCON_00135250-00001">
    <property type="protein sequence ID" value="HCON_00135250-00001"/>
    <property type="gene ID" value="HCON_00135250"/>
</dbReference>
<evidence type="ECO:0000256" key="1">
    <source>
        <dbReference type="SAM" id="MobiDB-lite"/>
    </source>
</evidence>
<keyword evidence="2" id="KW-1185">Reference proteome</keyword>